<evidence type="ECO:0000259" key="12">
    <source>
        <dbReference type="PROSITE" id="PS51074"/>
    </source>
</evidence>
<dbReference type="GO" id="GO:0005737">
    <property type="term" value="C:cytoplasm"/>
    <property type="evidence" value="ECO:0007669"/>
    <property type="project" value="UniProtKB-SubCell"/>
</dbReference>
<dbReference type="Pfam" id="PF05207">
    <property type="entry name" value="Zn_ribbon_CSL"/>
    <property type="match status" value="1"/>
</dbReference>
<sequence length="163" mass="17971">MKSYYEVLNVSPDASVEDVKAAYRKRLLESHPDKGGEGVVSIDLIKKAYEVLSVPERAKAYWEELQESYKKQGFSITGAGLDVYTLESFDESETAEGLLWSRACPRCTSEGAMQLSEEDLENGTPDGMGGFQIMVSCASCSLWITVVYEEASDEEASEAPQDD</sequence>
<dbReference type="EMBL" id="PKFP01000003">
    <property type="protein sequence ID" value="PVH15525.1"/>
    <property type="molecule type" value="Genomic_DNA"/>
</dbReference>
<evidence type="ECO:0000256" key="9">
    <source>
        <dbReference type="ARBA" id="ARBA00023004"/>
    </source>
</evidence>
<dbReference type="PANTHER" id="PTHR21454">
    <property type="entry name" value="DPH3 HOMOLOG-RELATED"/>
    <property type="match status" value="1"/>
</dbReference>
<keyword evidence="8" id="KW-0862">Zinc</keyword>
<dbReference type="PRINTS" id="PR00625">
    <property type="entry name" value="JDOMAIN"/>
</dbReference>
<dbReference type="CDD" id="cd06257">
    <property type="entry name" value="DnaJ"/>
    <property type="match status" value="1"/>
</dbReference>
<evidence type="ECO:0000259" key="11">
    <source>
        <dbReference type="PROSITE" id="PS50076"/>
    </source>
</evidence>
<reference evidence="13 14" key="1">
    <citation type="submission" date="2017-12" db="EMBL/GenBank/DDBJ databases">
        <title>Genome Sequence of the Amphotericin B-resistant Candida duobushaemulonii strain, B09383.</title>
        <authorList>
            <person name="Chow N.A."/>
            <person name="Gade L."/>
            <person name="Batra D."/>
            <person name="Rowe L.A."/>
            <person name="Loparev V.N."/>
            <person name="Litvintseva A.P."/>
        </authorList>
    </citation>
    <scope>NUCLEOTIDE SEQUENCE [LARGE SCALE GENOMIC DNA]</scope>
    <source>
        <strain evidence="13 14">B09383</strain>
    </source>
</reference>
<comment type="subcellular location">
    <subcellularLocation>
        <location evidence="3">Cytoplasm</location>
    </subcellularLocation>
    <subcellularLocation>
        <location evidence="2">Nucleus</location>
    </subcellularLocation>
</comment>
<dbReference type="SUPFAM" id="SSF144217">
    <property type="entry name" value="CSL zinc finger"/>
    <property type="match status" value="1"/>
</dbReference>
<proteinExistence type="inferred from homology"/>
<accession>A0A2V1ACW0</accession>
<evidence type="ECO:0000313" key="14">
    <source>
        <dbReference type="Proteomes" id="UP000244406"/>
    </source>
</evidence>
<evidence type="ECO:0000256" key="2">
    <source>
        <dbReference type="ARBA" id="ARBA00004123"/>
    </source>
</evidence>
<keyword evidence="10" id="KW-0539">Nucleus</keyword>
<dbReference type="AlphaFoldDB" id="A0A2V1ACW0"/>
<dbReference type="GO" id="GO:0017183">
    <property type="term" value="P:protein histidyl modification to diphthamide"/>
    <property type="evidence" value="ECO:0007669"/>
    <property type="project" value="UniProtKB-UniPathway"/>
</dbReference>
<evidence type="ECO:0000256" key="5">
    <source>
        <dbReference type="ARBA" id="ARBA00021797"/>
    </source>
</evidence>
<evidence type="ECO:0000256" key="7">
    <source>
        <dbReference type="ARBA" id="ARBA00022723"/>
    </source>
</evidence>
<keyword evidence="14" id="KW-1185">Reference proteome</keyword>
<dbReference type="SUPFAM" id="SSF46565">
    <property type="entry name" value="Chaperone J-domain"/>
    <property type="match status" value="1"/>
</dbReference>
<gene>
    <name evidence="13" type="ORF">CXQ87_003367</name>
</gene>
<evidence type="ECO:0000256" key="4">
    <source>
        <dbReference type="ARBA" id="ARBA00006169"/>
    </source>
</evidence>
<evidence type="ECO:0000256" key="1">
    <source>
        <dbReference type="ARBA" id="ARBA00003474"/>
    </source>
</evidence>
<name>A0A2V1ACW0_9ASCO</name>
<dbReference type="Pfam" id="PF00226">
    <property type="entry name" value="DnaJ"/>
    <property type="match status" value="1"/>
</dbReference>
<dbReference type="InterPro" id="IPR007872">
    <property type="entry name" value="DPH_MB_dom"/>
</dbReference>
<dbReference type="PROSITE" id="PS50076">
    <property type="entry name" value="DNAJ_2"/>
    <property type="match status" value="1"/>
</dbReference>
<dbReference type="GeneID" id="37003367"/>
<dbReference type="UniPathway" id="UPA00559"/>
<evidence type="ECO:0000313" key="13">
    <source>
        <dbReference type="EMBL" id="PVH15525.1"/>
    </source>
</evidence>
<keyword evidence="6" id="KW-0963">Cytoplasm</keyword>
<dbReference type="InterPro" id="IPR044248">
    <property type="entry name" value="DPH3/4-like"/>
</dbReference>
<keyword evidence="7" id="KW-0479">Metal-binding</keyword>
<evidence type="ECO:0000256" key="10">
    <source>
        <dbReference type="ARBA" id="ARBA00023242"/>
    </source>
</evidence>
<comment type="similarity">
    <text evidence="4">Belongs to the DPH4 family.</text>
</comment>
<dbReference type="RefSeq" id="XP_025336465.1">
    <property type="nucleotide sequence ID" value="XM_025481847.1"/>
</dbReference>
<dbReference type="GO" id="GO:0005634">
    <property type="term" value="C:nucleus"/>
    <property type="evidence" value="ECO:0007669"/>
    <property type="project" value="UniProtKB-SubCell"/>
</dbReference>
<dbReference type="PANTHER" id="PTHR21454:SF46">
    <property type="entry name" value="DIPHTHAMIDE BIOSYNTHESIS PROTEIN 4"/>
    <property type="match status" value="1"/>
</dbReference>
<dbReference type="PROSITE" id="PS51074">
    <property type="entry name" value="DPH_MB"/>
    <property type="match status" value="1"/>
</dbReference>
<dbReference type="VEuPathDB" id="FungiDB:CXQ87_003367"/>
<evidence type="ECO:0000256" key="6">
    <source>
        <dbReference type="ARBA" id="ARBA00022490"/>
    </source>
</evidence>
<dbReference type="SMART" id="SM00271">
    <property type="entry name" value="DnaJ"/>
    <property type="match status" value="1"/>
</dbReference>
<dbReference type="InterPro" id="IPR036869">
    <property type="entry name" value="J_dom_sf"/>
</dbReference>
<organism evidence="13 14">
    <name type="scientific">Candidozyma duobushaemuli</name>
    <dbReference type="NCBI Taxonomy" id="1231522"/>
    <lineage>
        <taxon>Eukaryota</taxon>
        <taxon>Fungi</taxon>
        <taxon>Dikarya</taxon>
        <taxon>Ascomycota</taxon>
        <taxon>Saccharomycotina</taxon>
        <taxon>Pichiomycetes</taxon>
        <taxon>Metschnikowiaceae</taxon>
        <taxon>Candidozyma</taxon>
    </lineage>
</organism>
<dbReference type="Proteomes" id="UP000244406">
    <property type="component" value="Unassembled WGS sequence"/>
</dbReference>
<comment type="function">
    <text evidence="1">Required for the first step of diphthamide biosynthesis, the transfer of 3-amino-3-carboxypropyl from S-adenosyl-L-methionine to a histidine residue. Diphthamide is a post-translational modification of histidine which occurs in elongation factor 2.</text>
</comment>
<dbReference type="Gene3D" id="1.10.287.110">
    <property type="entry name" value="DnaJ domain"/>
    <property type="match status" value="1"/>
</dbReference>
<dbReference type="GO" id="GO:0046872">
    <property type="term" value="F:metal ion binding"/>
    <property type="evidence" value="ECO:0007669"/>
    <property type="project" value="UniProtKB-KW"/>
</dbReference>
<keyword evidence="9" id="KW-0408">Iron</keyword>
<feature type="domain" description="J" evidence="11">
    <location>
        <begin position="3"/>
        <end position="73"/>
    </location>
</feature>
<dbReference type="Gene3D" id="3.10.660.10">
    <property type="entry name" value="DPH Zinc finger"/>
    <property type="match status" value="1"/>
</dbReference>
<evidence type="ECO:0000256" key="3">
    <source>
        <dbReference type="ARBA" id="ARBA00004496"/>
    </source>
</evidence>
<dbReference type="InterPro" id="IPR036671">
    <property type="entry name" value="DPH_MB_sf"/>
</dbReference>
<feature type="domain" description="DPH-type MB" evidence="12">
    <location>
        <begin position="80"/>
        <end position="149"/>
    </location>
</feature>
<comment type="caution">
    <text evidence="13">The sequence shown here is derived from an EMBL/GenBank/DDBJ whole genome shotgun (WGS) entry which is preliminary data.</text>
</comment>
<evidence type="ECO:0000256" key="8">
    <source>
        <dbReference type="ARBA" id="ARBA00022833"/>
    </source>
</evidence>
<dbReference type="InterPro" id="IPR001623">
    <property type="entry name" value="DnaJ_domain"/>
</dbReference>
<protein>
    <recommendedName>
        <fullName evidence="5">Diphthamide biosynthesis protein 4</fullName>
    </recommendedName>
</protein>